<keyword evidence="1" id="KW-1133">Transmembrane helix</keyword>
<feature type="transmembrane region" description="Helical" evidence="1">
    <location>
        <begin position="262"/>
        <end position="282"/>
    </location>
</feature>
<reference evidence="2 3" key="1">
    <citation type="submission" date="2016-02" db="EMBL/GenBank/DDBJ databases">
        <title>Discovery of a natural microsporidian pathogen with a broad tissue tropism in Caenorhabditis elegans.</title>
        <authorList>
            <person name="Luallen R.J."/>
            <person name="Reinke A.W."/>
            <person name="Tong L."/>
            <person name="Botts M.R."/>
            <person name="Felix M.-A."/>
            <person name="Troemel E.R."/>
        </authorList>
    </citation>
    <scope>NUCLEOTIDE SEQUENCE [LARGE SCALE GENOMIC DNA]</scope>
    <source>
        <strain evidence="2 3">JUm2807</strain>
    </source>
</reference>
<keyword evidence="3" id="KW-1185">Reference proteome</keyword>
<feature type="transmembrane region" description="Helical" evidence="1">
    <location>
        <begin position="202"/>
        <end position="225"/>
    </location>
</feature>
<accession>A0A177EJ29</accession>
<organism evidence="2 3">
    <name type="scientific">Nematocida displodere</name>
    <dbReference type="NCBI Taxonomy" id="1805483"/>
    <lineage>
        <taxon>Eukaryota</taxon>
        <taxon>Fungi</taxon>
        <taxon>Fungi incertae sedis</taxon>
        <taxon>Microsporidia</taxon>
        <taxon>Nematocida</taxon>
    </lineage>
</organism>
<feature type="transmembrane region" description="Helical" evidence="1">
    <location>
        <begin position="328"/>
        <end position="353"/>
    </location>
</feature>
<dbReference type="RefSeq" id="XP_067545548.1">
    <property type="nucleotide sequence ID" value="XM_067687840.1"/>
</dbReference>
<sequence>MGEGVNDMSWSALLNPVTLVTLIGTTVGTEALAMGAGKAVFTFGNGVLVSGCFAGVLAVCAQPALKLAFILLSKVLDPPRTPNNSSIILAYYRGLNGPIRESVNNLPMLNQAAILLGGIVALFVFSTAVTALLYALKTLVMNSITSLLGSFGLFITPEGTDKDHVNVEQTTTIVDEQVETTAAFADGSKDTGFKLVSFSTTVYISLLTGLYFAGFLLTLLTYTFACHRYIPFLHAQNNFVISQLLTHSLMLFDYITRLTTTTGILGLVVQSISDVAILLWYFAKLLLFNMSGVINTVIVLGMSFGIVTAMNGLKHITKKRIVQHYADVVINAFGCTLDSAAVIVYVVAIVFLLRLLLVYSNSVHGYIETWLRCLISQLADLKVPVAAATATASSTLA</sequence>
<feature type="transmembrane region" description="Helical" evidence="1">
    <location>
        <begin position="112"/>
        <end position="136"/>
    </location>
</feature>
<dbReference type="AlphaFoldDB" id="A0A177EJ29"/>
<name>A0A177EJ29_9MICR</name>
<feature type="transmembrane region" description="Helical" evidence="1">
    <location>
        <begin position="12"/>
        <end position="35"/>
    </location>
</feature>
<dbReference type="Proteomes" id="UP000185944">
    <property type="component" value="Unassembled WGS sequence"/>
</dbReference>
<dbReference type="VEuPathDB" id="MicrosporidiaDB:NEDG_00422"/>
<proteinExistence type="predicted"/>
<dbReference type="EMBL" id="LTDL01000014">
    <property type="protein sequence ID" value="OAG31947.1"/>
    <property type="molecule type" value="Genomic_DNA"/>
</dbReference>
<protein>
    <submittedName>
        <fullName evidence="2">Uncharacterized protein</fullName>
    </submittedName>
</protein>
<feature type="transmembrane region" description="Helical" evidence="1">
    <location>
        <begin position="288"/>
        <end position="307"/>
    </location>
</feature>
<dbReference type="GeneID" id="93646772"/>
<gene>
    <name evidence="2" type="ORF">NEDG_00422</name>
</gene>
<feature type="transmembrane region" description="Helical" evidence="1">
    <location>
        <begin position="47"/>
        <end position="72"/>
    </location>
</feature>
<comment type="caution">
    <text evidence="2">The sequence shown here is derived from an EMBL/GenBank/DDBJ whole genome shotgun (WGS) entry which is preliminary data.</text>
</comment>
<evidence type="ECO:0000313" key="3">
    <source>
        <dbReference type="Proteomes" id="UP000185944"/>
    </source>
</evidence>
<evidence type="ECO:0000313" key="2">
    <source>
        <dbReference type="EMBL" id="OAG31947.1"/>
    </source>
</evidence>
<keyword evidence="1" id="KW-0812">Transmembrane</keyword>
<evidence type="ECO:0000256" key="1">
    <source>
        <dbReference type="SAM" id="Phobius"/>
    </source>
</evidence>
<keyword evidence="1" id="KW-0472">Membrane</keyword>